<sequence>MKVIPLLVACLSITVTAPAFAEHTYRLNDAQPARGTQSSAASPSTTQSSYGGGTDGLAATGKIGKTRAEVVAELIQAQREGIIPVRKNDYPPSQQTIERNKELYRIRNR</sequence>
<organism evidence="1 2">
    <name type="scientific">Caballeronia novacaledonica</name>
    <dbReference type="NCBI Taxonomy" id="1544861"/>
    <lineage>
        <taxon>Bacteria</taxon>
        <taxon>Pseudomonadati</taxon>
        <taxon>Pseudomonadota</taxon>
        <taxon>Betaproteobacteria</taxon>
        <taxon>Burkholderiales</taxon>
        <taxon>Burkholderiaceae</taxon>
        <taxon>Caballeronia</taxon>
    </lineage>
</organism>
<accession>A0ACB5QT15</accession>
<dbReference type="EMBL" id="BPUR01000008">
    <property type="protein sequence ID" value="GJH18086.1"/>
    <property type="molecule type" value="Genomic_DNA"/>
</dbReference>
<proteinExistence type="predicted"/>
<gene>
    <name evidence="1" type="ORF">CBA19CS22_16110</name>
</gene>
<comment type="caution">
    <text evidence="1">The sequence shown here is derived from an EMBL/GenBank/DDBJ whole genome shotgun (WGS) entry which is preliminary data.</text>
</comment>
<name>A0ACB5QT15_9BURK</name>
<evidence type="ECO:0000313" key="1">
    <source>
        <dbReference type="EMBL" id="GJH18086.1"/>
    </source>
</evidence>
<dbReference type="Proteomes" id="UP001055013">
    <property type="component" value="Unassembled WGS sequence"/>
</dbReference>
<protein>
    <submittedName>
        <fullName evidence="1">DUF4148 domain-containing protein</fullName>
    </submittedName>
</protein>
<reference evidence="1" key="1">
    <citation type="submission" date="2021-09" db="EMBL/GenBank/DDBJ databases">
        <title>Isolation and characterization of 3-chlorobenzoate degrading bacteria from soils in Shizuoka.</title>
        <authorList>
            <person name="Ifat A."/>
            <person name="Ogawa N."/>
            <person name="Kimbara K."/>
            <person name="Moriuchi R."/>
            <person name="Dohra H."/>
            <person name="Shintani M."/>
        </authorList>
    </citation>
    <scope>NUCLEOTIDE SEQUENCE</scope>
    <source>
        <strain evidence="1">19CS2-2</strain>
    </source>
</reference>
<keyword evidence="2" id="KW-1185">Reference proteome</keyword>
<evidence type="ECO:0000313" key="2">
    <source>
        <dbReference type="Proteomes" id="UP001055013"/>
    </source>
</evidence>